<evidence type="ECO:0000256" key="3">
    <source>
        <dbReference type="ARBA" id="ARBA00022989"/>
    </source>
</evidence>
<organism evidence="8 9">
    <name type="scientific">Scomber scombrus</name>
    <name type="common">Atlantic mackerel</name>
    <name type="synonym">Scomber vernalis</name>
    <dbReference type="NCBI Taxonomy" id="13677"/>
    <lineage>
        <taxon>Eukaryota</taxon>
        <taxon>Metazoa</taxon>
        <taxon>Chordata</taxon>
        <taxon>Craniata</taxon>
        <taxon>Vertebrata</taxon>
        <taxon>Euteleostomi</taxon>
        <taxon>Actinopterygii</taxon>
        <taxon>Neopterygii</taxon>
        <taxon>Teleostei</taxon>
        <taxon>Neoteleostei</taxon>
        <taxon>Acanthomorphata</taxon>
        <taxon>Pelagiaria</taxon>
        <taxon>Scombriformes</taxon>
        <taxon>Scombridae</taxon>
        <taxon>Scomber</taxon>
    </lineage>
</organism>
<evidence type="ECO:0000259" key="7">
    <source>
        <dbReference type="PROSITE" id="PS50262"/>
    </source>
</evidence>
<feature type="transmembrane region" description="Helical" evidence="6">
    <location>
        <begin position="6"/>
        <end position="27"/>
    </location>
</feature>
<feature type="transmembrane region" description="Helical" evidence="6">
    <location>
        <begin position="48"/>
        <end position="65"/>
    </location>
</feature>
<evidence type="ECO:0000256" key="2">
    <source>
        <dbReference type="ARBA" id="ARBA00022692"/>
    </source>
</evidence>
<accession>A0AAV1QJS1</accession>
<dbReference type="PROSITE" id="PS50262">
    <property type="entry name" value="G_PROTEIN_RECEP_F1_2"/>
    <property type="match status" value="1"/>
</dbReference>
<dbReference type="GO" id="GO:0016020">
    <property type="term" value="C:membrane"/>
    <property type="evidence" value="ECO:0007669"/>
    <property type="project" value="UniProtKB-SubCell"/>
</dbReference>
<evidence type="ECO:0000313" key="9">
    <source>
        <dbReference type="Proteomes" id="UP001314229"/>
    </source>
</evidence>
<dbReference type="InterPro" id="IPR052921">
    <property type="entry name" value="GPCR1_Superfamily_Member"/>
</dbReference>
<protein>
    <submittedName>
        <fullName evidence="8">Olfactory receptor 2K2-like</fullName>
    </submittedName>
</protein>
<keyword evidence="2 6" id="KW-0812">Transmembrane</keyword>
<evidence type="ECO:0000256" key="6">
    <source>
        <dbReference type="SAM" id="Phobius"/>
    </source>
</evidence>
<dbReference type="PANTHER" id="PTHR26451:SF889">
    <property type="entry name" value="OLFACTORY RECEPTOR 2A12-LIKE"/>
    <property type="match status" value="1"/>
</dbReference>
<dbReference type="SUPFAM" id="SSF81321">
    <property type="entry name" value="Family A G protein-coupled receptor-like"/>
    <property type="match status" value="1"/>
</dbReference>
<evidence type="ECO:0000256" key="4">
    <source>
        <dbReference type="ARBA" id="ARBA00023136"/>
    </source>
</evidence>
<keyword evidence="5" id="KW-0807">Transducer</keyword>
<dbReference type="GO" id="GO:0007186">
    <property type="term" value="P:G protein-coupled receptor signaling pathway"/>
    <property type="evidence" value="ECO:0007669"/>
    <property type="project" value="InterPro"/>
</dbReference>
<sequence length="138" mass="15197">LSMTWSFSTGIFVIIAFSYIRILHASVKLGRSDSSAQSKALRTCAPHLVVYLVFEIASLIIVVSYRFPSVSRNIQKFFSILFIIIPPVINPIIYGLVSKELRGSIIKQFITQHPSLCPKICSGSGPLLHAFSLPSSSV</sequence>
<proteinExistence type="predicted"/>
<keyword evidence="3 6" id="KW-1133">Transmembrane helix</keyword>
<dbReference type="InterPro" id="IPR000725">
    <property type="entry name" value="Olfact_rcpt"/>
</dbReference>
<keyword evidence="4 6" id="KW-0472">Membrane</keyword>
<evidence type="ECO:0000256" key="5">
    <source>
        <dbReference type="ARBA" id="ARBA00023224"/>
    </source>
</evidence>
<evidence type="ECO:0000256" key="1">
    <source>
        <dbReference type="ARBA" id="ARBA00004141"/>
    </source>
</evidence>
<dbReference type="Gene3D" id="1.20.1070.10">
    <property type="entry name" value="Rhodopsin 7-helix transmembrane proteins"/>
    <property type="match status" value="1"/>
</dbReference>
<keyword evidence="8" id="KW-0675">Receptor</keyword>
<dbReference type="GO" id="GO:0005549">
    <property type="term" value="F:odorant binding"/>
    <property type="evidence" value="ECO:0007669"/>
    <property type="project" value="TreeGrafter"/>
</dbReference>
<dbReference type="InterPro" id="IPR017452">
    <property type="entry name" value="GPCR_Rhodpsn_7TM"/>
</dbReference>
<evidence type="ECO:0000313" key="8">
    <source>
        <dbReference type="EMBL" id="CAK6983773.1"/>
    </source>
</evidence>
<feature type="transmembrane region" description="Helical" evidence="6">
    <location>
        <begin position="77"/>
        <end position="97"/>
    </location>
</feature>
<dbReference type="AlphaFoldDB" id="A0AAV1QJS1"/>
<dbReference type="EMBL" id="CAWUFR010001453">
    <property type="protein sequence ID" value="CAK6983773.1"/>
    <property type="molecule type" value="Genomic_DNA"/>
</dbReference>
<name>A0AAV1QJS1_SCOSC</name>
<gene>
    <name evidence="8" type="ORF">FSCOSCO3_A012578</name>
</gene>
<keyword evidence="9" id="KW-1185">Reference proteome</keyword>
<feature type="non-terminal residue" evidence="8">
    <location>
        <position position="1"/>
    </location>
</feature>
<reference evidence="8 9" key="1">
    <citation type="submission" date="2024-01" db="EMBL/GenBank/DDBJ databases">
        <authorList>
            <person name="Alioto T."/>
            <person name="Alioto T."/>
            <person name="Gomez Garrido J."/>
        </authorList>
    </citation>
    <scope>NUCLEOTIDE SEQUENCE [LARGE SCALE GENOMIC DNA]</scope>
</reference>
<dbReference type="GO" id="GO:0004984">
    <property type="term" value="F:olfactory receptor activity"/>
    <property type="evidence" value="ECO:0007669"/>
    <property type="project" value="InterPro"/>
</dbReference>
<feature type="domain" description="G-protein coupled receptors family 1 profile" evidence="7">
    <location>
        <begin position="1"/>
        <end position="94"/>
    </location>
</feature>
<comment type="caution">
    <text evidence="8">The sequence shown here is derived from an EMBL/GenBank/DDBJ whole genome shotgun (WGS) entry which is preliminary data.</text>
</comment>
<dbReference type="Pfam" id="PF13853">
    <property type="entry name" value="7tm_4"/>
    <property type="match status" value="1"/>
</dbReference>
<comment type="subcellular location">
    <subcellularLocation>
        <location evidence="1">Membrane</location>
        <topology evidence="1">Multi-pass membrane protein</topology>
    </subcellularLocation>
</comment>
<dbReference type="Proteomes" id="UP001314229">
    <property type="component" value="Unassembled WGS sequence"/>
</dbReference>
<dbReference type="PANTHER" id="PTHR26451">
    <property type="entry name" value="G_PROTEIN_RECEP_F1_2 DOMAIN-CONTAINING PROTEIN"/>
    <property type="match status" value="1"/>
</dbReference>